<evidence type="ECO:0000313" key="3">
    <source>
        <dbReference type="Proteomes" id="UP001359559"/>
    </source>
</evidence>
<dbReference type="EMBL" id="JAYKXN010000001">
    <property type="protein sequence ID" value="KAK7317012.1"/>
    <property type="molecule type" value="Genomic_DNA"/>
</dbReference>
<sequence length="77" mass="8407">MRLLKPPLFLSLVFIFTVIYVVQGEAVTKEGVVGPGSSATVRIGSCEKQGVECTEGNGWSEDTVLENEDYIYTHSLP</sequence>
<keyword evidence="1" id="KW-0732">Signal</keyword>
<evidence type="ECO:0000256" key="1">
    <source>
        <dbReference type="SAM" id="SignalP"/>
    </source>
</evidence>
<gene>
    <name evidence="2" type="ORF">RJT34_00885</name>
</gene>
<dbReference type="Proteomes" id="UP001359559">
    <property type="component" value="Unassembled WGS sequence"/>
</dbReference>
<reference evidence="2 3" key="1">
    <citation type="submission" date="2024-01" db="EMBL/GenBank/DDBJ databases">
        <title>The genomes of 5 underutilized Papilionoideae crops provide insights into root nodulation and disease resistance.</title>
        <authorList>
            <person name="Yuan L."/>
        </authorList>
    </citation>
    <scope>NUCLEOTIDE SEQUENCE [LARGE SCALE GENOMIC DNA]</scope>
    <source>
        <strain evidence="2">LY-2023</strain>
        <tissue evidence="2">Leaf</tissue>
    </source>
</reference>
<organism evidence="2 3">
    <name type="scientific">Clitoria ternatea</name>
    <name type="common">Butterfly pea</name>
    <dbReference type="NCBI Taxonomy" id="43366"/>
    <lineage>
        <taxon>Eukaryota</taxon>
        <taxon>Viridiplantae</taxon>
        <taxon>Streptophyta</taxon>
        <taxon>Embryophyta</taxon>
        <taxon>Tracheophyta</taxon>
        <taxon>Spermatophyta</taxon>
        <taxon>Magnoliopsida</taxon>
        <taxon>eudicotyledons</taxon>
        <taxon>Gunneridae</taxon>
        <taxon>Pentapetalae</taxon>
        <taxon>rosids</taxon>
        <taxon>fabids</taxon>
        <taxon>Fabales</taxon>
        <taxon>Fabaceae</taxon>
        <taxon>Papilionoideae</taxon>
        <taxon>50 kb inversion clade</taxon>
        <taxon>NPAAA clade</taxon>
        <taxon>indigoferoid/millettioid clade</taxon>
        <taxon>Phaseoleae</taxon>
        <taxon>Clitoria</taxon>
    </lineage>
</organism>
<name>A0AAN9Q0A8_CLITE</name>
<evidence type="ECO:0000313" key="2">
    <source>
        <dbReference type="EMBL" id="KAK7317012.1"/>
    </source>
</evidence>
<proteinExistence type="predicted"/>
<feature type="chain" id="PRO_5043010459" evidence="1">
    <location>
        <begin position="25"/>
        <end position="77"/>
    </location>
</feature>
<comment type="caution">
    <text evidence="2">The sequence shown here is derived from an EMBL/GenBank/DDBJ whole genome shotgun (WGS) entry which is preliminary data.</text>
</comment>
<protein>
    <submittedName>
        <fullName evidence="2">Uncharacterized protein</fullName>
    </submittedName>
</protein>
<keyword evidence="3" id="KW-1185">Reference proteome</keyword>
<accession>A0AAN9Q0A8</accession>
<feature type="signal peptide" evidence="1">
    <location>
        <begin position="1"/>
        <end position="24"/>
    </location>
</feature>
<dbReference type="AlphaFoldDB" id="A0AAN9Q0A8"/>